<dbReference type="Pfam" id="PF20530">
    <property type="entry name" value="DUF6745"/>
    <property type="match status" value="1"/>
</dbReference>
<reference evidence="2" key="1">
    <citation type="submission" date="2021-01" db="EMBL/GenBank/DDBJ databases">
        <title>Whole genome shotgun sequence of Planotetraspora thailandica NBRC 104271.</title>
        <authorList>
            <person name="Komaki H."/>
            <person name="Tamura T."/>
        </authorList>
    </citation>
    <scope>NUCLEOTIDE SEQUENCE</scope>
    <source>
        <strain evidence="2">NBRC 104271</strain>
    </source>
</reference>
<dbReference type="Proteomes" id="UP000605992">
    <property type="component" value="Unassembled WGS sequence"/>
</dbReference>
<accession>A0A8J3V702</accession>
<gene>
    <name evidence="2" type="ORF">Pth03_55640</name>
</gene>
<dbReference type="EMBL" id="BOOR01000046">
    <property type="protein sequence ID" value="GII57175.1"/>
    <property type="molecule type" value="Genomic_DNA"/>
</dbReference>
<keyword evidence="3" id="KW-1185">Reference proteome</keyword>
<feature type="domain" description="DUF6745" evidence="1">
    <location>
        <begin position="188"/>
        <end position="407"/>
    </location>
</feature>
<proteinExistence type="predicted"/>
<evidence type="ECO:0000313" key="3">
    <source>
        <dbReference type="Proteomes" id="UP000605992"/>
    </source>
</evidence>
<dbReference type="RefSeq" id="WP_239119411.1">
    <property type="nucleotide sequence ID" value="NZ_BOOR01000046.1"/>
</dbReference>
<evidence type="ECO:0000259" key="1">
    <source>
        <dbReference type="Pfam" id="PF20530"/>
    </source>
</evidence>
<organism evidence="2 3">
    <name type="scientific">Planotetraspora thailandica</name>
    <dbReference type="NCBI Taxonomy" id="487172"/>
    <lineage>
        <taxon>Bacteria</taxon>
        <taxon>Bacillati</taxon>
        <taxon>Actinomycetota</taxon>
        <taxon>Actinomycetes</taxon>
        <taxon>Streptosporangiales</taxon>
        <taxon>Streptosporangiaceae</taxon>
        <taxon>Planotetraspora</taxon>
    </lineage>
</organism>
<evidence type="ECO:0000313" key="2">
    <source>
        <dbReference type="EMBL" id="GII57175.1"/>
    </source>
</evidence>
<comment type="caution">
    <text evidence="2">The sequence shown here is derived from an EMBL/GenBank/DDBJ whole genome shotgun (WGS) entry which is preliminary data.</text>
</comment>
<name>A0A8J3V702_9ACTN</name>
<dbReference type="InterPro" id="IPR046633">
    <property type="entry name" value="DUF6745"/>
</dbReference>
<protein>
    <recommendedName>
        <fullName evidence="1">DUF6745 domain-containing protein</fullName>
    </recommendedName>
</protein>
<sequence>MIDMRAEAVLSARRPPALPSGTSGWDQVAFADGAGDRAAAEDGVRRAYRDAGLAEPERIMWVGSPARGAVAAALLLGGTPAYATLAGAGLGPMADELLAELGPLADQEPAEATPEPRIGGAGASVRHAVRTGPWERARLAVHTALGPEGWSRTWATAGGRLWRPVERTVSDIRRAIAEMGGETAGELLRGATLDAVLGQHDAAWLCVFSPSSSSDGAVPADVAREERAALGGLAAVARNAGWWWPFERVALVCERPVFTHRDESGRLHRADGAAMAFPDGFALHAWRGMPVPAEFGATMASLDAGRIRAEENAELRRVMLEHYGFERYLKESGASPVHRDETGTLWRISLPGDEDLVMVEVVNSTPEPDGTHRTYFLRVPPGIQRARQGVAWTFGLTEADYQPGRQT</sequence>
<dbReference type="AlphaFoldDB" id="A0A8J3V702"/>